<dbReference type="Proteomes" id="UP000517252">
    <property type="component" value="Unassembled WGS sequence"/>
</dbReference>
<dbReference type="EMBL" id="BLZH01000002">
    <property type="protein sequence ID" value="GFP53151.1"/>
    <property type="molecule type" value="Genomic_DNA"/>
</dbReference>
<dbReference type="GO" id="GO:0005576">
    <property type="term" value="C:extracellular region"/>
    <property type="evidence" value="ECO:0007669"/>
    <property type="project" value="InterPro"/>
</dbReference>
<sequence length="88" mass="8926">MQFFMATIFATGALAISVCPTGLYSNPQCCGANILGVAALDCHTPRAPILPGALFEAVCAEEGGKEPLCCTIPVAGQDLLCVAPVGTN</sequence>
<dbReference type="PANTHER" id="PTHR42341:SF2">
    <property type="entry name" value="HYDROPHOBIN"/>
    <property type="match status" value="1"/>
</dbReference>
<dbReference type="AlphaFoldDB" id="A0A6V8QKY6"/>
<keyword evidence="3" id="KW-1015">Disulfide bond</keyword>
<evidence type="ECO:0008006" key="7">
    <source>
        <dbReference type="Google" id="ProtNLM"/>
    </source>
</evidence>
<evidence type="ECO:0000256" key="1">
    <source>
        <dbReference type="ARBA" id="ARBA00004196"/>
    </source>
</evidence>
<organism evidence="5 6">
    <name type="scientific">Trichoderma asperellum</name>
    <name type="common">Filamentous fungus</name>
    <dbReference type="NCBI Taxonomy" id="101201"/>
    <lineage>
        <taxon>Eukaryota</taxon>
        <taxon>Fungi</taxon>
        <taxon>Dikarya</taxon>
        <taxon>Ascomycota</taxon>
        <taxon>Pezizomycotina</taxon>
        <taxon>Sordariomycetes</taxon>
        <taxon>Hypocreomycetidae</taxon>
        <taxon>Hypocreales</taxon>
        <taxon>Hypocreaceae</taxon>
        <taxon>Trichoderma</taxon>
    </lineage>
</organism>
<feature type="signal peptide" evidence="4">
    <location>
        <begin position="1"/>
        <end position="15"/>
    </location>
</feature>
<dbReference type="PANTHER" id="PTHR42341">
    <property type="entry name" value="HYDROPHOBIN"/>
    <property type="match status" value="1"/>
</dbReference>
<dbReference type="Pfam" id="PF06766">
    <property type="entry name" value="Hydrophobin_2"/>
    <property type="match status" value="1"/>
</dbReference>
<comment type="similarity">
    <text evidence="2">Belongs to the cerato-ulmin hydrophobin family.</text>
</comment>
<dbReference type="OrthoDB" id="4500971at2759"/>
<evidence type="ECO:0000313" key="5">
    <source>
        <dbReference type="EMBL" id="GFP53151.1"/>
    </source>
</evidence>
<evidence type="ECO:0000256" key="3">
    <source>
        <dbReference type="ARBA" id="ARBA00023157"/>
    </source>
</evidence>
<proteinExistence type="inferred from homology"/>
<keyword evidence="4" id="KW-0732">Signal</keyword>
<feature type="chain" id="PRO_5027946464" description="Trihydrophobin" evidence="4">
    <location>
        <begin position="16"/>
        <end position="88"/>
    </location>
</feature>
<evidence type="ECO:0000313" key="6">
    <source>
        <dbReference type="Proteomes" id="UP000517252"/>
    </source>
</evidence>
<comment type="caution">
    <text evidence="5">The sequence shown here is derived from an EMBL/GenBank/DDBJ whole genome shotgun (WGS) entry which is preliminary data.</text>
</comment>
<name>A0A6V8QKY6_TRIAP</name>
<reference evidence="5 6" key="1">
    <citation type="submission" date="2020-07" db="EMBL/GenBank/DDBJ databases">
        <title>Trichoderma asperellum IC-1 whole genome shotgun sequence.</title>
        <authorList>
            <person name="Kanamasa S."/>
            <person name="Takahashi H."/>
        </authorList>
    </citation>
    <scope>NUCLEOTIDE SEQUENCE [LARGE SCALE GENOMIC DNA]</scope>
    <source>
        <strain evidence="5 6">IC-1</strain>
    </source>
</reference>
<dbReference type="Gene3D" id="3.20.120.10">
    <property type="entry name" value="Hydrophobin"/>
    <property type="match status" value="1"/>
</dbReference>
<gene>
    <name evidence="5" type="ORF">TASIC1_0002033500</name>
</gene>
<protein>
    <recommendedName>
        <fullName evidence="7">Trihydrophobin</fullName>
    </recommendedName>
</protein>
<dbReference type="CDD" id="cd23508">
    <property type="entry name" value="hydrophobin_II"/>
    <property type="match status" value="1"/>
</dbReference>
<evidence type="ECO:0000256" key="2">
    <source>
        <dbReference type="ARBA" id="ARBA00009576"/>
    </source>
</evidence>
<accession>A0A6V8QKY6</accession>
<dbReference type="InterPro" id="IPR010636">
    <property type="entry name" value="Class_II_hydrophobin"/>
</dbReference>
<evidence type="ECO:0000256" key="4">
    <source>
        <dbReference type="SAM" id="SignalP"/>
    </source>
</evidence>
<dbReference type="SUPFAM" id="SSF101751">
    <property type="entry name" value="Hydrophobin II, HfbII"/>
    <property type="match status" value="1"/>
</dbReference>
<dbReference type="InterPro" id="IPR036686">
    <property type="entry name" value="Class_II_Hydrophobin_sf"/>
</dbReference>
<comment type="subcellular location">
    <subcellularLocation>
        <location evidence="1">Cell envelope</location>
    </subcellularLocation>
</comment>